<evidence type="ECO:0000256" key="2">
    <source>
        <dbReference type="ARBA" id="ARBA00023125"/>
    </source>
</evidence>
<dbReference type="SMART" id="SM00866">
    <property type="entry name" value="UTRA"/>
    <property type="match status" value="1"/>
</dbReference>
<name>A0ABX0ZCQ5_9ACTN</name>
<dbReference type="InterPro" id="IPR028978">
    <property type="entry name" value="Chorismate_lyase_/UTRA_dom_sf"/>
</dbReference>
<dbReference type="SMART" id="SM00345">
    <property type="entry name" value="HTH_GNTR"/>
    <property type="match status" value="1"/>
</dbReference>
<dbReference type="InterPro" id="IPR011663">
    <property type="entry name" value="UTRA"/>
</dbReference>
<sequence length="301" mass="33354">MNGQLQTPTSAATIGEAGTLVWSTKQLTRKWLAPVADHTSARPLDRSLPLPLWAQLQEDLMRRLEAKAFSGTFPGEHQLASEYDVSRQTVREALRRLRQAGILDSRRGRRTDVRTARIEQPLGALYSLFSEVQARGMRQRSEVLARGTRRDPAVADRLGIDADTEFVYIERLRFADEQPLALDRTWLVASLARPLLEADLTATGVYAELSRSGVRFTEGQERIHAVAPTADHRRLLGLGRGAALLAIDRISRVNGDPAEWRETLVRGDRFSVVANWAPHTAYQMAVADGSPLGAALTRSAD</sequence>
<dbReference type="InterPro" id="IPR000524">
    <property type="entry name" value="Tscrpt_reg_HTH_GntR"/>
</dbReference>
<dbReference type="InterPro" id="IPR036390">
    <property type="entry name" value="WH_DNA-bd_sf"/>
</dbReference>
<evidence type="ECO:0000313" key="6">
    <source>
        <dbReference type="Proteomes" id="UP000783871"/>
    </source>
</evidence>
<dbReference type="EMBL" id="JAATEO010000048">
    <property type="protein sequence ID" value="NJP35627.1"/>
    <property type="molecule type" value="Genomic_DNA"/>
</dbReference>
<evidence type="ECO:0000313" key="5">
    <source>
        <dbReference type="EMBL" id="NJP35627.1"/>
    </source>
</evidence>
<evidence type="ECO:0000256" key="1">
    <source>
        <dbReference type="ARBA" id="ARBA00023015"/>
    </source>
</evidence>
<evidence type="ECO:0000256" key="3">
    <source>
        <dbReference type="ARBA" id="ARBA00023163"/>
    </source>
</evidence>
<gene>
    <name evidence="5" type="ORF">HCJ94_27600</name>
</gene>
<dbReference type="SUPFAM" id="SSF46785">
    <property type="entry name" value="Winged helix' DNA-binding domain"/>
    <property type="match status" value="1"/>
</dbReference>
<dbReference type="PRINTS" id="PR00035">
    <property type="entry name" value="HTHGNTR"/>
</dbReference>
<dbReference type="Gene3D" id="1.10.10.10">
    <property type="entry name" value="Winged helix-like DNA-binding domain superfamily/Winged helix DNA-binding domain"/>
    <property type="match status" value="1"/>
</dbReference>
<dbReference type="Pfam" id="PF07702">
    <property type="entry name" value="UTRA"/>
    <property type="match status" value="1"/>
</dbReference>
<keyword evidence="1" id="KW-0805">Transcription regulation</keyword>
<dbReference type="PANTHER" id="PTHR44846">
    <property type="entry name" value="MANNOSYL-D-GLYCERATE TRANSPORT/METABOLISM SYSTEM REPRESSOR MNGR-RELATED"/>
    <property type="match status" value="1"/>
</dbReference>
<organism evidence="5 6">
    <name type="scientific">Micromonospora thermarum</name>
    <dbReference type="NCBI Taxonomy" id="2720024"/>
    <lineage>
        <taxon>Bacteria</taxon>
        <taxon>Bacillati</taxon>
        <taxon>Actinomycetota</taxon>
        <taxon>Actinomycetes</taxon>
        <taxon>Micromonosporales</taxon>
        <taxon>Micromonosporaceae</taxon>
        <taxon>Micromonospora</taxon>
    </lineage>
</organism>
<reference evidence="5 6" key="1">
    <citation type="submission" date="2020-03" db="EMBL/GenBank/DDBJ databases">
        <title>WGS of actinomycetes isolated from Thailand.</title>
        <authorList>
            <person name="Thawai C."/>
        </authorList>
    </citation>
    <scope>NUCLEOTIDE SEQUENCE [LARGE SCALE GENOMIC DNA]</scope>
    <source>
        <strain evidence="5 6">HSS6-12</strain>
    </source>
</reference>
<keyword evidence="2" id="KW-0238">DNA-binding</keyword>
<evidence type="ECO:0000259" key="4">
    <source>
        <dbReference type="PROSITE" id="PS50949"/>
    </source>
</evidence>
<dbReference type="Pfam" id="PF00392">
    <property type="entry name" value="GntR"/>
    <property type="match status" value="1"/>
</dbReference>
<dbReference type="SUPFAM" id="SSF64288">
    <property type="entry name" value="Chorismate lyase-like"/>
    <property type="match status" value="1"/>
</dbReference>
<dbReference type="CDD" id="cd07377">
    <property type="entry name" value="WHTH_GntR"/>
    <property type="match status" value="1"/>
</dbReference>
<dbReference type="InterPro" id="IPR050679">
    <property type="entry name" value="Bact_HTH_transcr_reg"/>
</dbReference>
<dbReference type="PROSITE" id="PS50949">
    <property type="entry name" value="HTH_GNTR"/>
    <property type="match status" value="1"/>
</dbReference>
<proteinExistence type="predicted"/>
<protein>
    <submittedName>
        <fullName evidence="5">GntR family transcriptional regulator</fullName>
    </submittedName>
</protein>
<dbReference type="InterPro" id="IPR036388">
    <property type="entry name" value="WH-like_DNA-bd_sf"/>
</dbReference>
<comment type="caution">
    <text evidence="5">The sequence shown here is derived from an EMBL/GenBank/DDBJ whole genome shotgun (WGS) entry which is preliminary data.</text>
</comment>
<dbReference type="Proteomes" id="UP000783871">
    <property type="component" value="Unassembled WGS sequence"/>
</dbReference>
<dbReference type="PANTHER" id="PTHR44846:SF17">
    <property type="entry name" value="GNTR-FAMILY TRANSCRIPTIONAL REGULATOR"/>
    <property type="match status" value="1"/>
</dbReference>
<dbReference type="Gene3D" id="3.40.1410.10">
    <property type="entry name" value="Chorismate lyase-like"/>
    <property type="match status" value="1"/>
</dbReference>
<feature type="domain" description="HTH gntR-type" evidence="4">
    <location>
        <begin position="46"/>
        <end position="116"/>
    </location>
</feature>
<accession>A0ABX0ZCQ5</accession>
<keyword evidence="6" id="KW-1185">Reference proteome</keyword>
<keyword evidence="3" id="KW-0804">Transcription</keyword>